<dbReference type="Pfam" id="PF13578">
    <property type="entry name" value="Methyltransf_24"/>
    <property type="match status" value="1"/>
</dbReference>
<protein>
    <submittedName>
        <fullName evidence="1">Methyltransferase family protein</fullName>
    </submittedName>
</protein>
<organism evidence="1 2">
    <name type="scientific">Larkinella arboricola</name>
    <dbReference type="NCBI Taxonomy" id="643671"/>
    <lineage>
        <taxon>Bacteria</taxon>
        <taxon>Pseudomonadati</taxon>
        <taxon>Bacteroidota</taxon>
        <taxon>Cytophagia</taxon>
        <taxon>Cytophagales</taxon>
        <taxon>Spirosomataceae</taxon>
        <taxon>Larkinella</taxon>
    </lineage>
</organism>
<reference evidence="1 2" key="1">
    <citation type="submission" date="2018-06" db="EMBL/GenBank/DDBJ databases">
        <title>Genomic Encyclopedia of Archaeal and Bacterial Type Strains, Phase II (KMG-II): from individual species to whole genera.</title>
        <authorList>
            <person name="Goeker M."/>
        </authorList>
    </citation>
    <scope>NUCLEOTIDE SEQUENCE [LARGE SCALE GENOMIC DNA]</scope>
    <source>
        <strain evidence="1 2">DSM 21851</strain>
    </source>
</reference>
<gene>
    <name evidence="1" type="ORF">LX87_05217</name>
</gene>
<sequence>MKALIKQLLNHIPYIRNMRLQLEHYQTMFPPGHFYSPIVNVEELTPLRTTLFSRRPRQLKGIDLRKRFQYRLLQELALFYPTIPFPTHPQPSCRYYYHNDVFSFGDAIMLHTMMRHFQPKQIIEVGSGFSSAVMLDTRELVGDEALKLTFIDPNPERLYSLLRPEDRSVVTILESGVQSVPVHLFEALQANDILFIDSTHVAKTGSDVNYIFFDILPNLNSGVIIHFHDIFYPFEYPEEWVLGWKGFGWNESYMLRNFLMYNHDFEILLFNSFLHQQYPGWFAEHMPLFLNNPGGSLWLRKK</sequence>
<name>A0A327WKV7_LARAB</name>
<dbReference type="GO" id="GO:0032259">
    <property type="term" value="P:methylation"/>
    <property type="evidence" value="ECO:0007669"/>
    <property type="project" value="UniProtKB-KW"/>
</dbReference>
<dbReference type="RefSeq" id="WP_211325373.1">
    <property type="nucleotide sequence ID" value="NZ_QLMC01000008.1"/>
</dbReference>
<accession>A0A327WKV7</accession>
<keyword evidence="1" id="KW-0808">Transferase</keyword>
<comment type="caution">
    <text evidence="1">The sequence shown here is derived from an EMBL/GenBank/DDBJ whole genome shotgun (WGS) entry which is preliminary data.</text>
</comment>
<proteinExistence type="predicted"/>
<dbReference type="Gene3D" id="3.40.50.150">
    <property type="entry name" value="Vaccinia Virus protein VP39"/>
    <property type="match status" value="1"/>
</dbReference>
<evidence type="ECO:0000313" key="2">
    <source>
        <dbReference type="Proteomes" id="UP000248790"/>
    </source>
</evidence>
<keyword evidence="1" id="KW-0489">Methyltransferase</keyword>
<dbReference type="Proteomes" id="UP000248790">
    <property type="component" value="Unassembled WGS sequence"/>
</dbReference>
<dbReference type="GO" id="GO:0008168">
    <property type="term" value="F:methyltransferase activity"/>
    <property type="evidence" value="ECO:0007669"/>
    <property type="project" value="UniProtKB-KW"/>
</dbReference>
<dbReference type="SUPFAM" id="SSF53335">
    <property type="entry name" value="S-adenosyl-L-methionine-dependent methyltransferases"/>
    <property type="match status" value="1"/>
</dbReference>
<dbReference type="InterPro" id="IPR029063">
    <property type="entry name" value="SAM-dependent_MTases_sf"/>
</dbReference>
<dbReference type="EMBL" id="QLMC01000008">
    <property type="protein sequence ID" value="RAJ92249.1"/>
    <property type="molecule type" value="Genomic_DNA"/>
</dbReference>
<keyword evidence="2" id="KW-1185">Reference proteome</keyword>
<evidence type="ECO:0000313" key="1">
    <source>
        <dbReference type="EMBL" id="RAJ92249.1"/>
    </source>
</evidence>
<dbReference type="AlphaFoldDB" id="A0A327WKV7"/>